<dbReference type="RefSeq" id="WP_118025279.1">
    <property type="nucleotide sequence ID" value="NZ_QSFO01000007.1"/>
</dbReference>
<evidence type="ECO:0000313" key="2">
    <source>
        <dbReference type="EMBL" id="RHA54407.1"/>
    </source>
</evidence>
<dbReference type="EMBL" id="QSFO01000007">
    <property type="protein sequence ID" value="RHA54407.1"/>
    <property type="molecule type" value="Genomic_DNA"/>
</dbReference>
<sequence>MELFDEGIKLTKEDISKYEKKMNTKFPEAYVNFLLESNGGTPEEDLAFDFIDIASNKKNSTDIREFYIFYPEGESSYDDIIKVNYIMKSEGLVPEECLVFADDSAGNPICMKTGGENQESIFFCDHELENANNGYLLMSKVADSFNEFMEKLYIIE</sequence>
<organism evidence="2 3">
    <name type="scientific">Eubacterium ventriosum</name>
    <dbReference type="NCBI Taxonomy" id="39496"/>
    <lineage>
        <taxon>Bacteria</taxon>
        <taxon>Bacillati</taxon>
        <taxon>Bacillota</taxon>
        <taxon>Clostridia</taxon>
        <taxon>Eubacteriales</taxon>
        <taxon>Eubacteriaceae</taxon>
        <taxon>Eubacterium</taxon>
    </lineage>
</organism>
<name>A0A413RZT8_9FIRM</name>
<feature type="domain" description="Knr4/Smi1-like" evidence="1">
    <location>
        <begin position="9"/>
        <end position="151"/>
    </location>
</feature>
<dbReference type="Pfam" id="PF09346">
    <property type="entry name" value="SMI1_KNR4"/>
    <property type="match status" value="1"/>
</dbReference>
<comment type="caution">
    <text evidence="2">The sequence shown here is derived from an EMBL/GenBank/DDBJ whole genome shotgun (WGS) entry which is preliminary data.</text>
</comment>
<proteinExistence type="predicted"/>
<protein>
    <submittedName>
        <fullName evidence="2">SMI1/KNR4 family protein</fullName>
    </submittedName>
</protein>
<reference evidence="2 3" key="1">
    <citation type="submission" date="2018-08" db="EMBL/GenBank/DDBJ databases">
        <title>A genome reference for cultivated species of the human gut microbiota.</title>
        <authorList>
            <person name="Zou Y."/>
            <person name="Xue W."/>
            <person name="Luo G."/>
        </authorList>
    </citation>
    <scope>NUCLEOTIDE SEQUENCE [LARGE SCALE GENOMIC DNA]</scope>
    <source>
        <strain evidence="2 3">AM43-2</strain>
    </source>
</reference>
<dbReference type="Gene3D" id="3.40.1580.10">
    <property type="entry name" value="SMI1/KNR4-like"/>
    <property type="match status" value="1"/>
</dbReference>
<dbReference type="InterPro" id="IPR018958">
    <property type="entry name" value="Knr4/Smi1-like_dom"/>
</dbReference>
<dbReference type="SUPFAM" id="SSF160631">
    <property type="entry name" value="SMI1/KNR4-like"/>
    <property type="match status" value="1"/>
</dbReference>
<evidence type="ECO:0000313" key="3">
    <source>
        <dbReference type="Proteomes" id="UP000284598"/>
    </source>
</evidence>
<dbReference type="SMART" id="SM00860">
    <property type="entry name" value="SMI1_KNR4"/>
    <property type="match status" value="1"/>
</dbReference>
<dbReference type="InterPro" id="IPR037883">
    <property type="entry name" value="Knr4/Smi1-like_sf"/>
</dbReference>
<evidence type="ECO:0000259" key="1">
    <source>
        <dbReference type="SMART" id="SM00860"/>
    </source>
</evidence>
<dbReference type="Proteomes" id="UP000284598">
    <property type="component" value="Unassembled WGS sequence"/>
</dbReference>
<accession>A0A413RZT8</accession>
<dbReference type="AlphaFoldDB" id="A0A413RZT8"/>
<gene>
    <name evidence="2" type="ORF">DW929_06890</name>
</gene>